<dbReference type="EMBL" id="MUGS01000077">
    <property type="protein sequence ID" value="OXE97152.1"/>
    <property type="molecule type" value="Genomic_DNA"/>
</dbReference>
<feature type="signal peptide" evidence="1">
    <location>
        <begin position="1"/>
        <end position="18"/>
    </location>
</feature>
<sequence>MTKNTFLLLLLLFSNLHAISQNKEKLFEESYTLLSSMAADESSYNFKKAVFSVENAYLDGNLDTTFIYKQINLMHVLSNSIINSKKLDYAERDKDVVNKRASIFSILCDTLPLSIDGKIYKYEPFGYDFNDVFGHNAPENLFVSKLVKTHKGNCHSLPYLYKILCEEIGIEANLALAPNHIYIKHRSIKDGWYNTELTSRMFPIDAWIMASGFVHVDAITNGVYMKALNNKESIALVLVDLANNYNSKFPDNDGMFILKCTETAIKNYPNFATALILRAETHYKQIEKNEDKMKRDLLFKELQKEYEHIHQIGYRNMPEDMYFNWLVSLKEERSKYENKKLNTFNKN</sequence>
<accession>A0A227NHE7</accession>
<keyword evidence="3" id="KW-1185">Reference proteome</keyword>
<gene>
    <name evidence="2" type="ORF">B0A64_23570</name>
</gene>
<evidence type="ECO:0000313" key="2">
    <source>
        <dbReference type="EMBL" id="OXE97152.1"/>
    </source>
</evidence>
<evidence type="ECO:0000313" key="3">
    <source>
        <dbReference type="Proteomes" id="UP000214684"/>
    </source>
</evidence>
<dbReference type="Proteomes" id="UP000214684">
    <property type="component" value="Unassembled WGS sequence"/>
</dbReference>
<comment type="caution">
    <text evidence="2">The sequence shown here is derived from an EMBL/GenBank/DDBJ whole genome shotgun (WGS) entry which is preliminary data.</text>
</comment>
<reference evidence="2 3" key="1">
    <citation type="submission" date="2016-11" db="EMBL/GenBank/DDBJ databases">
        <title>Whole genomes of Flavobacteriaceae.</title>
        <authorList>
            <person name="Stine C."/>
            <person name="Li C."/>
            <person name="Tadesse D."/>
        </authorList>
    </citation>
    <scope>NUCLEOTIDE SEQUENCE [LARGE SCALE GENOMIC DNA]</scope>
    <source>
        <strain evidence="2 3">DSM 24704</strain>
    </source>
</reference>
<name>A0A227NHE7_9FLAO</name>
<keyword evidence="1" id="KW-0732">Signal</keyword>
<organism evidence="2 3">
    <name type="scientific">Flavobacterium araucananum</name>
    <dbReference type="NCBI Taxonomy" id="946678"/>
    <lineage>
        <taxon>Bacteria</taxon>
        <taxon>Pseudomonadati</taxon>
        <taxon>Bacteroidota</taxon>
        <taxon>Flavobacteriia</taxon>
        <taxon>Flavobacteriales</taxon>
        <taxon>Flavobacteriaceae</taxon>
        <taxon>Flavobacterium</taxon>
    </lineage>
</organism>
<protein>
    <recommendedName>
        <fullName evidence="4">Protein SirB1 N-terminal domain-containing protein</fullName>
    </recommendedName>
</protein>
<evidence type="ECO:0000256" key="1">
    <source>
        <dbReference type="SAM" id="SignalP"/>
    </source>
</evidence>
<proteinExistence type="predicted"/>
<evidence type="ECO:0008006" key="4">
    <source>
        <dbReference type="Google" id="ProtNLM"/>
    </source>
</evidence>
<dbReference type="AlphaFoldDB" id="A0A227NHE7"/>
<dbReference type="RefSeq" id="WP_244285481.1">
    <property type="nucleotide sequence ID" value="NZ_MUGS01000077.1"/>
</dbReference>
<feature type="chain" id="PRO_5030039049" description="Protein SirB1 N-terminal domain-containing protein" evidence="1">
    <location>
        <begin position="19"/>
        <end position="347"/>
    </location>
</feature>